<sequence>MSCLLSIHNAAINPLWSGLNLDIHPGDFIAVLGPNGVGKSTLLHAILGTRDLSAGSISVSGRIGYIPQQRMFPEDLPLRAKDLVSLSLEHRIFRRRRSGALRGDVEKLLEYVGATGIADRRVGTLSGGQQQLVRQAQALANDPELLLCDEPLLSLDMGMQQRMVNVLAKRQAAKNTAVLFVTHSINPVLQHVTRVLYFGPNGHTIGAVSDVMNSQTLSALYGAKVEVVRVGDRLVVV</sequence>
<dbReference type="SUPFAM" id="SSF52540">
    <property type="entry name" value="P-loop containing nucleoside triphosphate hydrolases"/>
    <property type="match status" value="1"/>
</dbReference>
<dbReference type="InterPro" id="IPR003439">
    <property type="entry name" value="ABC_transporter-like_ATP-bd"/>
</dbReference>
<dbReference type="InterPro" id="IPR027417">
    <property type="entry name" value="P-loop_NTPase"/>
</dbReference>
<keyword evidence="2" id="KW-0813">Transport</keyword>
<dbReference type="InterPro" id="IPR003593">
    <property type="entry name" value="AAA+_ATPase"/>
</dbReference>
<protein>
    <submittedName>
        <fullName evidence="6">ATPase component of Mn/Zn ABC-type transporter</fullName>
    </submittedName>
</protein>
<dbReference type="PANTHER" id="PTHR42734:SF5">
    <property type="entry name" value="IRON TRANSPORT SYSTEM ATP-BINDING PROTEIN HI_0361-RELATED"/>
    <property type="match status" value="1"/>
</dbReference>
<proteinExistence type="inferred from homology"/>
<dbReference type="KEGG" id="cmv:CMUST_13160"/>
<keyword evidence="3" id="KW-0547">Nucleotide-binding</keyword>
<dbReference type="GO" id="GO:0016887">
    <property type="term" value="F:ATP hydrolysis activity"/>
    <property type="evidence" value="ECO:0007669"/>
    <property type="project" value="InterPro"/>
</dbReference>
<dbReference type="RefSeq" id="WP_236690120.1">
    <property type="nucleotide sequence ID" value="NZ_CP011542.1"/>
</dbReference>
<dbReference type="Gene3D" id="3.40.50.300">
    <property type="entry name" value="P-loop containing nucleotide triphosphate hydrolases"/>
    <property type="match status" value="1"/>
</dbReference>
<dbReference type="InterPro" id="IPR050153">
    <property type="entry name" value="Metal_Ion_Import_ABC"/>
</dbReference>
<keyword evidence="7" id="KW-1185">Reference proteome</keyword>
<keyword evidence="4" id="KW-0067">ATP-binding</keyword>
<evidence type="ECO:0000256" key="4">
    <source>
        <dbReference type="ARBA" id="ARBA00022840"/>
    </source>
</evidence>
<dbReference type="PANTHER" id="PTHR42734">
    <property type="entry name" value="METAL TRANSPORT SYSTEM ATP-BINDING PROTEIN TM_0124-RELATED"/>
    <property type="match status" value="1"/>
</dbReference>
<dbReference type="AlphaFoldDB" id="A0A0G3H0J3"/>
<evidence type="ECO:0000313" key="7">
    <source>
        <dbReference type="Proteomes" id="UP000035199"/>
    </source>
</evidence>
<dbReference type="PATRIC" id="fig|571915.4.peg.2818"/>
<dbReference type="EMBL" id="CP011542">
    <property type="protein sequence ID" value="AKK06926.1"/>
    <property type="molecule type" value="Genomic_DNA"/>
</dbReference>
<organism evidence="6 7">
    <name type="scientific">Corynebacterium mustelae</name>
    <dbReference type="NCBI Taxonomy" id="571915"/>
    <lineage>
        <taxon>Bacteria</taxon>
        <taxon>Bacillati</taxon>
        <taxon>Actinomycetota</taxon>
        <taxon>Actinomycetes</taxon>
        <taxon>Mycobacteriales</taxon>
        <taxon>Corynebacteriaceae</taxon>
        <taxon>Corynebacterium</taxon>
    </lineage>
</organism>
<accession>A0A0G3H0J3</accession>
<dbReference type="PROSITE" id="PS50893">
    <property type="entry name" value="ABC_TRANSPORTER_2"/>
    <property type="match status" value="1"/>
</dbReference>
<evidence type="ECO:0000256" key="3">
    <source>
        <dbReference type="ARBA" id="ARBA00022741"/>
    </source>
</evidence>
<dbReference type="STRING" id="571915.CMUST_13160"/>
<dbReference type="SMART" id="SM00382">
    <property type="entry name" value="AAA"/>
    <property type="match status" value="1"/>
</dbReference>
<evidence type="ECO:0000313" key="6">
    <source>
        <dbReference type="EMBL" id="AKK06926.1"/>
    </source>
</evidence>
<dbReference type="Proteomes" id="UP000035199">
    <property type="component" value="Chromosome"/>
</dbReference>
<evidence type="ECO:0000256" key="2">
    <source>
        <dbReference type="ARBA" id="ARBA00022448"/>
    </source>
</evidence>
<comment type="similarity">
    <text evidence="1">Belongs to the ABC transporter superfamily.</text>
</comment>
<reference evidence="6 7" key="1">
    <citation type="journal article" date="2015" name="Genome Announc.">
        <title>Complete Genome Sequence of the Type Strain Corynebacterium mustelae DSM 45274, Isolated from Various Tissues of a Male Ferret with Lethal Sepsis.</title>
        <authorList>
            <person name="Ruckert C."/>
            <person name="Eimer J."/>
            <person name="Winkler A."/>
            <person name="Tauch A."/>
        </authorList>
    </citation>
    <scope>NUCLEOTIDE SEQUENCE [LARGE SCALE GENOMIC DNA]</scope>
    <source>
        <strain evidence="6 7">DSM 45274</strain>
    </source>
</reference>
<name>A0A0G3H0J3_9CORY</name>
<evidence type="ECO:0000259" key="5">
    <source>
        <dbReference type="PROSITE" id="PS50893"/>
    </source>
</evidence>
<gene>
    <name evidence="6" type="ORF">CMUST_13160</name>
</gene>
<dbReference type="Pfam" id="PF00005">
    <property type="entry name" value="ABC_tran"/>
    <property type="match status" value="1"/>
</dbReference>
<dbReference type="GO" id="GO:0005524">
    <property type="term" value="F:ATP binding"/>
    <property type="evidence" value="ECO:0007669"/>
    <property type="project" value="UniProtKB-KW"/>
</dbReference>
<feature type="domain" description="ABC transporter" evidence="5">
    <location>
        <begin position="1"/>
        <end position="225"/>
    </location>
</feature>
<reference evidence="7" key="2">
    <citation type="submission" date="2015-05" db="EMBL/GenBank/DDBJ databases">
        <title>Complete genome sequence of Corynebacterium mustelae DSM 45274, isolated from various tissues of a male ferret with lethal sepsis.</title>
        <authorList>
            <person name="Ruckert C."/>
            <person name="Albersmeier A."/>
            <person name="Winkler A."/>
            <person name="Tauch A."/>
        </authorList>
    </citation>
    <scope>NUCLEOTIDE SEQUENCE [LARGE SCALE GENOMIC DNA]</scope>
    <source>
        <strain evidence="7">DSM 45274</strain>
    </source>
</reference>
<evidence type="ECO:0000256" key="1">
    <source>
        <dbReference type="ARBA" id="ARBA00005417"/>
    </source>
</evidence>